<feature type="transmembrane region" description="Helical" evidence="1">
    <location>
        <begin position="41"/>
        <end position="60"/>
    </location>
</feature>
<dbReference type="Pfam" id="PF25756">
    <property type="entry name" value="TPR_INTS8"/>
    <property type="match status" value="1"/>
</dbReference>
<feature type="domain" description="INTS8 TPR repeats" evidence="2">
    <location>
        <begin position="8"/>
        <end position="43"/>
    </location>
</feature>
<accession>A0A183DNL0</accession>
<evidence type="ECO:0000256" key="1">
    <source>
        <dbReference type="SAM" id="Phobius"/>
    </source>
</evidence>
<reference evidence="3 4" key="2">
    <citation type="submission" date="2018-11" db="EMBL/GenBank/DDBJ databases">
        <authorList>
            <consortium name="Pathogen Informatics"/>
        </authorList>
    </citation>
    <scope>NUCLEOTIDE SEQUENCE [LARGE SCALE GENOMIC DNA]</scope>
</reference>
<proteinExistence type="predicted"/>
<evidence type="ECO:0000313" key="4">
    <source>
        <dbReference type="Proteomes" id="UP000271098"/>
    </source>
</evidence>
<keyword evidence="4" id="KW-1185">Reference proteome</keyword>
<keyword evidence="1" id="KW-0812">Transmembrane</keyword>
<reference evidence="5" key="1">
    <citation type="submission" date="2016-06" db="UniProtKB">
        <authorList>
            <consortium name="WormBaseParasite"/>
        </authorList>
    </citation>
    <scope>IDENTIFICATION</scope>
</reference>
<dbReference type="InterPro" id="IPR057980">
    <property type="entry name" value="TPR_INTS8"/>
</dbReference>
<sequence>MRNPTARYVSTAASLLESHGDTLDACTSYFPYINDINLAEFMSGWLFFAFYFLTGCLFLSP</sequence>
<protein>
    <submittedName>
        <fullName evidence="5">Amino acid permease</fullName>
    </submittedName>
</protein>
<keyword evidence="1" id="KW-1133">Transmembrane helix</keyword>
<gene>
    <name evidence="3" type="ORF">GPUH_LOCUS10301</name>
</gene>
<dbReference type="Proteomes" id="UP000271098">
    <property type="component" value="Unassembled WGS sequence"/>
</dbReference>
<name>A0A183DNL0_9BILA</name>
<organism evidence="5">
    <name type="scientific">Gongylonema pulchrum</name>
    <dbReference type="NCBI Taxonomy" id="637853"/>
    <lineage>
        <taxon>Eukaryota</taxon>
        <taxon>Metazoa</taxon>
        <taxon>Ecdysozoa</taxon>
        <taxon>Nematoda</taxon>
        <taxon>Chromadorea</taxon>
        <taxon>Rhabditida</taxon>
        <taxon>Spirurina</taxon>
        <taxon>Spiruromorpha</taxon>
        <taxon>Spiruroidea</taxon>
        <taxon>Gongylonematidae</taxon>
        <taxon>Gongylonema</taxon>
    </lineage>
</organism>
<dbReference type="OrthoDB" id="5782487at2759"/>
<dbReference type="WBParaSite" id="GPUH_0001031401-mRNA-1">
    <property type="protein sequence ID" value="GPUH_0001031401-mRNA-1"/>
    <property type="gene ID" value="GPUH_0001031401"/>
</dbReference>
<evidence type="ECO:0000313" key="5">
    <source>
        <dbReference type="WBParaSite" id="GPUH_0001031401-mRNA-1"/>
    </source>
</evidence>
<keyword evidence="1" id="KW-0472">Membrane</keyword>
<evidence type="ECO:0000313" key="3">
    <source>
        <dbReference type="EMBL" id="VDN17259.1"/>
    </source>
</evidence>
<evidence type="ECO:0000259" key="2">
    <source>
        <dbReference type="Pfam" id="PF25756"/>
    </source>
</evidence>
<dbReference type="EMBL" id="UYRT01077918">
    <property type="protein sequence ID" value="VDN17259.1"/>
    <property type="molecule type" value="Genomic_DNA"/>
</dbReference>
<dbReference type="AlphaFoldDB" id="A0A183DNL0"/>